<keyword evidence="3" id="KW-1185">Reference proteome</keyword>
<dbReference type="AlphaFoldDB" id="A0A7W5C9L3"/>
<proteinExistence type="predicted"/>
<keyword evidence="1" id="KW-0732">Signal</keyword>
<evidence type="ECO:0000313" key="3">
    <source>
        <dbReference type="Proteomes" id="UP000518605"/>
    </source>
</evidence>
<sequence>MKKKFGALLLGLVMMLSFASSTFAANPTNTTWNIQGTKIGGFHVRSQGTISFDLPTTTVNFNGWASSVWDGGYCEPVEMKIYAKTSVTRYAGSSESGLAYQEQGTKNGCNAIVVSTSISDSFSSWTISTATVAANGWIKIPDGDIYEQVTAVGDHGLESSS</sequence>
<name>A0A7W5C9L3_9BACL</name>
<gene>
    <name evidence="2" type="ORF">FHS16_003753</name>
</gene>
<reference evidence="2 3" key="1">
    <citation type="submission" date="2020-08" db="EMBL/GenBank/DDBJ databases">
        <title>Genomic Encyclopedia of Type Strains, Phase III (KMG-III): the genomes of soil and plant-associated and newly described type strains.</title>
        <authorList>
            <person name="Whitman W."/>
        </authorList>
    </citation>
    <scope>NUCLEOTIDE SEQUENCE [LARGE SCALE GENOMIC DNA]</scope>
    <source>
        <strain evidence="2 3">CECT 8234</strain>
    </source>
</reference>
<protein>
    <submittedName>
        <fullName evidence="2">Uncharacterized protein</fullName>
    </submittedName>
</protein>
<feature type="chain" id="PRO_5031081309" evidence="1">
    <location>
        <begin position="25"/>
        <end position="161"/>
    </location>
</feature>
<accession>A0A7W5C9L3</accession>
<evidence type="ECO:0000313" key="2">
    <source>
        <dbReference type="EMBL" id="MBB3153678.1"/>
    </source>
</evidence>
<dbReference type="RefSeq" id="WP_183565722.1">
    <property type="nucleotide sequence ID" value="NZ_CBCSLB010000010.1"/>
</dbReference>
<evidence type="ECO:0000256" key="1">
    <source>
        <dbReference type="SAM" id="SignalP"/>
    </source>
</evidence>
<comment type="caution">
    <text evidence="2">The sequence shown here is derived from an EMBL/GenBank/DDBJ whole genome shotgun (WGS) entry which is preliminary data.</text>
</comment>
<organism evidence="2 3">
    <name type="scientific">Paenibacillus endophyticus</name>
    <dbReference type="NCBI Taxonomy" id="1294268"/>
    <lineage>
        <taxon>Bacteria</taxon>
        <taxon>Bacillati</taxon>
        <taxon>Bacillota</taxon>
        <taxon>Bacilli</taxon>
        <taxon>Bacillales</taxon>
        <taxon>Paenibacillaceae</taxon>
        <taxon>Paenibacillus</taxon>
    </lineage>
</organism>
<dbReference type="EMBL" id="JACHXW010000011">
    <property type="protein sequence ID" value="MBB3153678.1"/>
    <property type="molecule type" value="Genomic_DNA"/>
</dbReference>
<dbReference type="Proteomes" id="UP000518605">
    <property type="component" value="Unassembled WGS sequence"/>
</dbReference>
<feature type="signal peptide" evidence="1">
    <location>
        <begin position="1"/>
        <end position="24"/>
    </location>
</feature>